<evidence type="ECO:0000313" key="3">
    <source>
        <dbReference type="Proteomes" id="UP000829720"/>
    </source>
</evidence>
<dbReference type="OrthoDB" id="2325716at2759"/>
<dbReference type="PANTHER" id="PTHR19871">
    <property type="entry name" value="BETA TRANSDUCIN-RELATED PROTEIN"/>
    <property type="match status" value="1"/>
</dbReference>
<dbReference type="AlphaFoldDB" id="A0A8T3CI02"/>
<dbReference type="InterPro" id="IPR052752">
    <property type="entry name" value="NACHT-WD_repeat"/>
</dbReference>
<organism evidence="2 3">
    <name type="scientific">Albula goreensis</name>
    <dbReference type="NCBI Taxonomy" id="1534307"/>
    <lineage>
        <taxon>Eukaryota</taxon>
        <taxon>Metazoa</taxon>
        <taxon>Chordata</taxon>
        <taxon>Craniata</taxon>
        <taxon>Vertebrata</taxon>
        <taxon>Euteleostomi</taxon>
        <taxon>Actinopterygii</taxon>
        <taxon>Neopterygii</taxon>
        <taxon>Teleostei</taxon>
        <taxon>Albuliformes</taxon>
        <taxon>Albulidae</taxon>
        <taxon>Albula</taxon>
    </lineage>
</organism>
<feature type="compositionally biased region" description="Basic and acidic residues" evidence="1">
    <location>
        <begin position="116"/>
        <end position="133"/>
    </location>
</feature>
<dbReference type="SUPFAM" id="SSF69322">
    <property type="entry name" value="Tricorn protease domain 2"/>
    <property type="match status" value="1"/>
</dbReference>
<evidence type="ECO:0000313" key="2">
    <source>
        <dbReference type="EMBL" id="KAI1883557.1"/>
    </source>
</evidence>
<dbReference type="PANTHER" id="PTHR19871:SF43">
    <property type="entry name" value="SI:CH211-212K18.6"/>
    <property type="match status" value="1"/>
</dbReference>
<proteinExistence type="predicted"/>
<feature type="region of interest" description="Disordered" evidence="1">
    <location>
        <begin position="99"/>
        <end position="133"/>
    </location>
</feature>
<protein>
    <submittedName>
        <fullName evidence="2">Uncharacterized protein</fullName>
    </submittedName>
</protein>
<dbReference type="InterPro" id="IPR015943">
    <property type="entry name" value="WD40/YVTN_repeat-like_dom_sf"/>
</dbReference>
<gene>
    <name evidence="2" type="ORF">AGOR_G00232810</name>
</gene>
<comment type="caution">
    <text evidence="2">The sequence shown here is derived from an EMBL/GenBank/DDBJ whole genome shotgun (WGS) entry which is preliminary data.</text>
</comment>
<sequence length="374" mass="42655">MPIFQTLLIYDLLKRSYVRRQCGLYVIPCPQQEFRLLEGELLLGLSETRDHLILWDLESGHIKGRIKASHRESLLSRTSFRDMKSQDIPSREPTALVMPWDRRTETHSAKKRRLERKAQREKEEQRRMDREKHNSVDQYLLSGDEQVLVCSYFAHHLVVFSVVSQDHLHTLEDRASMLFLYTAALTYSGSHLVLSNYNDTERVSYVTLWDLRKGRVRKRLKNEPDVCCMAISTDGSRVAFGITGTNRLRVWDPFRKIHKNITGYENLTMSVNSQLYVTEEGAKAILLAGEVSLWDLDASTVLSVFTPDSRIQCLSLLGEDNTLLLGLSDSPTLVTLKLTSQEPSKMSASGDDLFGEESSEDEGDSAEPQQTSQP</sequence>
<accession>A0A8T3CI02</accession>
<keyword evidence="3" id="KW-1185">Reference proteome</keyword>
<evidence type="ECO:0000256" key="1">
    <source>
        <dbReference type="SAM" id="MobiDB-lite"/>
    </source>
</evidence>
<feature type="region of interest" description="Disordered" evidence="1">
    <location>
        <begin position="338"/>
        <end position="374"/>
    </location>
</feature>
<dbReference type="Proteomes" id="UP000829720">
    <property type="component" value="Unassembled WGS sequence"/>
</dbReference>
<feature type="compositionally biased region" description="Polar residues" evidence="1">
    <location>
        <begin position="338"/>
        <end position="347"/>
    </location>
</feature>
<feature type="compositionally biased region" description="Acidic residues" evidence="1">
    <location>
        <begin position="353"/>
        <end position="365"/>
    </location>
</feature>
<reference evidence="2" key="1">
    <citation type="submission" date="2021-01" db="EMBL/GenBank/DDBJ databases">
        <authorList>
            <person name="Zahm M."/>
            <person name="Roques C."/>
            <person name="Cabau C."/>
            <person name="Klopp C."/>
            <person name="Donnadieu C."/>
            <person name="Jouanno E."/>
            <person name="Lampietro C."/>
            <person name="Louis A."/>
            <person name="Herpin A."/>
            <person name="Echchiki A."/>
            <person name="Berthelot C."/>
            <person name="Parey E."/>
            <person name="Roest-Crollius H."/>
            <person name="Braasch I."/>
            <person name="Postlethwait J."/>
            <person name="Bobe J."/>
            <person name="Montfort J."/>
            <person name="Bouchez O."/>
            <person name="Begum T."/>
            <person name="Mejri S."/>
            <person name="Adams A."/>
            <person name="Chen W.-J."/>
            <person name="Guiguen Y."/>
        </authorList>
    </citation>
    <scope>NUCLEOTIDE SEQUENCE</scope>
    <source>
        <tissue evidence="2">Blood</tissue>
    </source>
</reference>
<name>A0A8T3CI02_9TELE</name>
<dbReference type="EMBL" id="JAERUA010000023">
    <property type="protein sequence ID" value="KAI1883557.1"/>
    <property type="molecule type" value="Genomic_DNA"/>
</dbReference>
<dbReference type="Gene3D" id="2.130.10.10">
    <property type="entry name" value="YVTN repeat-like/Quinoprotein amine dehydrogenase"/>
    <property type="match status" value="1"/>
</dbReference>